<protein>
    <recommendedName>
        <fullName evidence="1">Peptidase C14 caspase domain-containing protein</fullName>
    </recommendedName>
</protein>
<dbReference type="PANTHER" id="PTHR48104">
    <property type="entry name" value="METACASPASE-4"/>
    <property type="match status" value="1"/>
</dbReference>
<dbReference type="KEGG" id="cex:CSE_06700"/>
<dbReference type="InterPro" id="IPR029030">
    <property type="entry name" value="Caspase-like_dom_sf"/>
</dbReference>
<dbReference type="PANTHER" id="PTHR48104:SF30">
    <property type="entry name" value="METACASPASE-1"/>
    <property type="match status" value="1"/>
</dbReference>
<proteinExistence type="predicted"/>
<keyword evidence="3" id="KW-1185">Reference proteome</keyword>
<feature type="domain" description="Peptidase C14 caspase" evidence="1">
    <location>
        <begin position="72"/>
        <end position="245"/>
    </location>
</feature>
<organism evidence="2 3">
    <name type="scientific">Caldisericum exile (strain DSM 21853 / NBRC 104410 / AZM16c01)</name>
    <dbReference type="NCBI Taxonomy" id="511051"/>
    <lineage>
        <taxon>Bacteria</taxon>
        <taxon>Pseudomonadati</taxon>
        <taxon>Caldisericota/Cryosericota group</taxon>
        <taxon>Caldisericota</taxon>
        <taxon>Caldisericia</taxon>
        <taxon>Caldisericales</taxon>
        <taxon>Caldisericaceae</taxon>
        <taxon>Caldisericum</taxon>
    </lineage>
</organism>
<name>A0A7U6JEJ8_CALEA</name>
<gene>
    <name evidence="2" type="ordered locus">CSE_06700</name>
</gene>
<dbReference type="RefSeq" id="WP_014453199.1">
    <property type="nucleotide sequence ID" value="NC_017096.1"/>
</dbReference>
<dbReference type="OrthoDB" id="1491023at2"/>
<dbReference type="AlphaFoldDB" id="A0A7U6JEJ8"/>
<dbReference type="GO" id="GO:0005737">
    <property type="term" value="C:cytoplasm"/>
    <property type="evidence" value="ECO:0007669"/>
    <property type="project" value="TreeGrafter"/>
</dbReference>
<dbReference type="GO" id="GO:0006508">
    <property type="term" value="P:proteolysis"/>
    <property type="evidence" value="ECO:0007669"/>
    <property type="project" value="InterPro"/>
</dbReference>
<evidence type="ECO:0000313" key="2">
    <source>
        <dbReference type="EMBL" id="BAL80796.1"/>
    </source>
</evidence>
<dbReference type="Gene3D" id="3.40.50.1460">
    <property type="match status" value="1"/>
</dbReference>
<dbReference type="InterPro" id="IPR050452">
    <property type="entry name" value="Metacaspase"/>
</dbReference>
<evidence type="ECO:0000259" key="1">
    <source>
        <dbReference type="Pfam" id="PF00656"/>
    </source>
</evidence>
<dbReference type="SUPFAM" id="SSF52129">
    <property type="entry name" value="Caspase-like"/>
    <property type="match status" value="1"/>
</dbReference>
<dbReference type="Pfam" id="PF00656">
    <property type="entry name" value="Peptidase_C14"/>
    <property type="match status" value="1"/>
</dbReference>
<accession>A0A7U6JEJ8</accession>
<reference evidence="2 3" key="1">
    <citation type="submission" date="2011-01" db="EMBL/GenBank/DDBJ databases">
        <title>Whole genome sequence of Caldisericum exile AZM16c01.</title>
        <authorList>
            <person name="Narita-Yamada S."/>
            <person name="Kawakoshi A."/>
            <person name="Nakamura S."/>
            <person name="Sasagawa M."/>
            <person name="Fukada J."/>
            <person name="Sekine M."/>
            <person name="Kato Y."/>
            <person name="Fukai R."/>
            <person name="Sasaki K."/>
            <person name="Hanamaki A."/>
            <person name="Narita H."/>
            <person name="Konno Y."/>
            <person name="Mori K."/>
            <person name="Yamazaki S."/>
            <person name="Suzuki K."/>
            <person name="Fujita N."/>
        </authorList>
    </citation>
    <scope>NUCLEOTIDE SEQUENCE [LARGE SCALE GENOMIC DNA]</scope>
    <source>
        <strain evidence="3">DSM 21853 / NBRC 104410 / AZM16c01</strain>
    </source>
</reference>
<dbReference type="InterPro" id="IPR011600">
    <property type="entry name" value="Pept_C14_caspase"/>
</dbReference>
<dbReference type="GO" id="GO:0004197">
    <property type="term" value="F:cysteine-type endopeptidase activity"/>
    <property type="evidence" value="ECO:0007669"/>
    <property type="project" value="InterPro"/>
</dbReference>
<dbReference type="Proteomes" id="UP000004793">
    <property type="component" value="Chromosome"/>
</dbReference>
<dbReference type="EMBL" id="AP012051">
    <property type="protein sequence ID" value="BAL80796.1"/>
    <property type="molecule type" value="Genomic_DNA"/>
</dbReference>
<evidence type="ECO:0000313" key="3">
    <source>
        <dbReference type="Proteomes" id="UP000004793"/>
    </source>
</evidence>
<sequence>MKKLLAYFLLILFIFITTFPTLAISSNGGKQEFSATDIEIVKKLEVKGKPTSGKPATAVATGIIGEPCAGNKYAIVIGINDYPGTSNDLNFCVADALSMKEALTTKYGYETTNIYLITDSDANRTNITNAITSLRYTVQNNDEVFFFFSGHGAKGKANDGDKENIDESIVIWGDNGNFDYLWDGELKDLFNGFKTNRIIFAFDSCLSGGMTDLASGGRIINMACSESGVSYEFSDLGHGQFTYYFVVQGMLNGLADTNKADGSVTVEEAFDYTASNCIYQKPTISDQFTNDLLP</sequence>